<proteinExistence type="predicted"/>
<dbReference type="Gene3D" id="1.25.40.10">
    <property type="entry name" value="Tetratricopeptide repeat domain"/>
    <property type="match status" value="1"/>
</dbReference>
<gene>
    <name evidence="3" type="ORF">FHQ18_03600</name>
</gene>
<dbReference type="InterPro" id="IPR011990">
    <property type="entry name" value="TPR-like_helical_dom_sf"/>
</dbReference>
<evidence type="ECO:0000313" key="3">
    <source>
        <dbReference type="EMBL" id="KAA0259047.1"/>
    </source>
</evidence>
<evidence type="ECO:0000256" key="2">
    <source>
        <dbReference type="SAM" id="Phobius"/>
    </source>
</evidence>
<evidence type="ECO:0008006" key="5">
    <source>
        <dbReference type="Google" id="ProtNLM"/>
    </source>
</evidence>
<dbReference type="InterPro" id="IPR045584">
    <property type="entry name" value="Pilin-like"/>
</dbReference>
<dbReference type="SUPFAM" id="SSF54523">
    <property type="entry name" value="Pili subunits"/>
    <property type="match status" value="1"/>
</dbReference>
<feature type="region of interest" description="Disordered" evidence="1">
    <location>
        <begin position="275"/>
        <end position="297"/>
    </location>
</feature>
<organism evidence="3 4">
    <name type="scientific">Deferribacter autotrophicus</name>
    <dbReference type="NCBI Taxonomy" id="500465"/>
    <lineage>
        <taxon>Bacteria</taxon>
        <taxon>Pseudomonadati</taxon>
        <taxon>Deferribacterota</taxon>
        <taxon>Deferribacteres</taxon>
        <taxon>Deferribacterales</taxon>
        <taxon>Deferribacteraceae</taxon>
        <taxon>Deferribacter</taxon>
    </lineage>
</organism>
<keyword evidence="2" id="KW-0812">Transmembrane</keyword>
<dbReference type="OrthoDB" id="9783085at2"/>
<keyword evidence="4" id="KW-1185">Reference proteome</keyword>
<name>A0A5A8F4Y6_9BACT</name>
<protein>
    <recommendedName>
        <fullName evidence="5">Tetratricopeptide repeat protein</fullName>
    </recommendedName>
</protein>
<evidence type="ECO:0000313" key="4">
    <source>
        <dbReference type="Proteomes" id="UP000322876"/>
    </source>
</evidence>
<dbReference type="AlphaFoldDB" id="A0A5A8F4Y6"/>
<dbReference type="EMBL" id="VFJB01000003">
    <property type="protein sequence ID" value="KAA0259047.1"/>
    <property type="molecule type" value="Genomic_DNA"/>
</dbReference>
<dbReference type="Proteomes" id="UP000322876">
    <property type="component" value="Unassembled WGS sequence"/>
</dbReference>
<accession>A0A5A8F4Y6</accession>
<keyword evidence="2" id="KW-0472">Membrane</keyword>
<sequence length="297" mass="35046">MKNKFGYILFLVLVVCFIVFMPYFVADMKKRPLYEKLGYTPKGKLFKAALGEFRWFTGEYLTFKSLIYYGGKVDYLLKRRFEKIEYYNLFKTIETAILLNPYHEDAYYFAQAAFTWDIGKIKDVNALLKYVMKYRTWDFKIPFFLGFNYAYFLKDYKLAAKYFKKASELSNSPLFTSLAARYFYEGGETELGIAYLKTMIKITRKESIKKSYEVRLQALEAIYAIEKAIKRYKEKNNTLPKDINELVIKGFLREVPKDPYGGKFYIDKDGKVRTTSKLAFKRPKHKKGNENGSNKSK</sequence>
<evidence type="ECO:0000256" key="1">
    <source>
        <dbReference type="SAM" id="MobiDB-lite"/>
    </source>
</evidence>
<feature type="transmembrane region" description="Helical" evidence="2">
    <location>
        <begin position="6"/>
        <end position="26"/>
    </location>
</feature>
<reference evidence="3 4" key="1">
    <citation type="submission" date="2019-06" db="EMBL/GenBank/DDBJ databases">
        <title>Genomic insights into carbon and energy metabolism of Deferribacter autotrophicus revealed new metabolic traits in the phylum Deferribacteres.</title>
        <authorList>
            <person name="Slobodkin A.I."/>
            <person name="Slobodkina G.B."/>
            <person name="Allioux M."/>
            <person name="Alain K."/>
            <person name="Jebbar M."/>
            <person name="Shadrin V."/>
            <person name="Kublanov I.V."/>
            <person name="Toshchakov S.V."/>
            <person name="Bonch-Osmolovskaya E.A."/>
        </authorList>
    </citation>
    <scope>NUCLEOTIDE SEQUENCE [LARGE SCALE GENOMIC DNA]</scope>
    <source>
        <strain evidence="3 4">SL50</strain>
    </source>
</reference>
<keyword evidence="2" id="KW-1133">Transmembrane helix</keyword>
<comment type="caution">
    <text evidence="3">The sequence shown here is derived from an EMBL/GenBank/DDBJ whole genome shotgun (WGS) entry which is preliminary data.</text>
</comment>